<evidence type="ECO:0008006" key="5">
    <source>
        <dbReference type="Google" id="ProtNLM"/>
    </source>
</evidence>
<feature type="region of interest" description="Disordered" evidence="1">
    <location>
        <begin position="24"/>
        <end position="108"/>
    </location>
</feature>
<organism evidence="3 4">
    <name type="scientific">Neonectria ditissima</name>
    <dbReference type="NCBI Taxonomy" id="78410"/>
    <lineage>
        <taxon>Eukaryota</taxon>
        <taxon>Fungi</taxon>
        <taxon>Dikarya</taxon>
        <taxon>Ascomycota</taxon>
        <taxon>Pezizomycotina</taxon>
        <taxon>Sordariomycetes</taxon>
        <taxon>Hypocreomycetidae</taxon>
        <taxon>Hypocreales</taxon>
        <taxon>Nectriaceae</taxon>
        <taxon>Neonectria</taxon>
    </lineage>
</organism>
<name>A0A0P7BBE9_9HYPO</name>
<dbReference type="Proteomes" id="UP000050424">
    <property type="component" value="Unassembled WGS sequence"/>
</dbReference>
<reference evidence="3 4" key="1">
    <citation type="submission" date="2015-09" db="EMBL/GenBank/DDBJ databases">
        <title>Draft genome of a European isolate of the apple canker pathogen Neonectria ditissima.</title>
        <authorList>
            <person name="Gomez-Cortecero A."/>
            <person name="Harrison R.J."/>
            <person name="Armitage A.D."/>
        </authorList>
    </citation>
    <scope>NUCLEOTIDE SEQUENCE [LARGE SCALE GENOMIC DNA]</scope>
    <source>
        <strain evidence="3 4">R09/05</strain>
    </source>
</reference>
<keyword evidence="2" id="KW-0732">Signal</keyword>
<proteinExistence type="predicted"/>
<evidence type="ECO:0000256" key="1">
    <source>
        <dbReference type="SAM" id="MobiDB-lite"/>
    </source>
</evidence>
<feature type="compositionally biased region" description="Low complexity" evidence="1">
    <location>
        <begin position="28"/>
        <end position="108"/>
    </location>
</feature>
<comment type="caution">
    <text evidence="3">The sequence shown here is derived from an EMBL/GenBank/DDBJ whole genome shotgun (WGS) entry which is preliminary data.</text>
</comment>
<dbReference type="AlphaFoldDB" id="A0A0P7BBE9"/>
<gene>
    <name evidence="3" type="ORF">AK830_g2321</name>
</gene>
<dbReference type="EMBL" id="LKCW01000022">
    <property type="protein sequence ID" value="KPM44183.1"/>
    <property type="molecule type" value="Genomic_DNA"/>
</dbReference>
<dbReference type="OrthoDB" id="5104854at2759"/>
<keyword evidence="4" id="KW-1185">Reference proteome</keyword>
<feature type="chain" id="PRO_5006135605" description="CBM-cenC domain-containing protein" evidence="2">
    <location>
        <begin position="22"/>
        <end position="1254"/>
    </location>
</feature>
<accession>A0A0P7BBE9</accession>
<evidence type="ECO:0000256" key="2">
    <source>
        <dbReference type="SAM" id="SignalP"/>
    </source>
</evidence>
<evidence type="ECO:0000313" key="4">
    <source>
        <dbReference type="Proteomes" id="UP000050424"/>
    </source>
</evidence>
<evidence type="ECO:0000313" key="3">
    <source>
        <dbReference type="EMBL" id="KPM44183.1"/>
    </source>
</evidence>
<sequence>MRSVLGLVVLALTSSLDFVTAGPCKPNTLLSSNSESTSATSDSSSTSTDSVSNTETTLSSTLDSTDTDSSLSRTSDSTSSDSLLTTGTSSSSISASTGSGSLSTTSDSLADTSITVSSSTSDLLSTTSTWVSSSSTETDDTTTASGTATETTSSSTSTAAARTVENLLVNGNFPNHDPDSPGGIYAFEIENQASQKPASGYTGDGAGETGCVDLVVSPKDTGAPVPKKRQADDAASIQQWLEVPSTSNKMTLRLYFVVMSVEQPETCRLEVYYGSDLFASSPYFAVPVSGDWEELVHQGTIQTNAAYLKLQLKCINGGAADVFVDQIFVSDQVSPLDLSDIAITWPSSAKDLSTTSSGVSSTATYSTTSLTTSTISTVSSSSSISTTSWTITVSGTAIPSSTTIPSSAPALPTSLDDMSAGAREIYDYLVAHMHVDENGNVDVPAPEQEELTVSAYNPEDTARQAELEDALQALGLKPVDDLFAAADAKVTEASSTTCPNVKRGVPPLKKTVTRSRVTSRFMDAAGRFENLLNKRGDDGFWDYACGDVVEALAGLSEATEAGQQLLCAGKSLYDSRDALKCIFGGCGNVVSYTELTYTWNYEWIVKFPSISQWLQMLNDNNVLSCVDCSFKISSLKFSGKIVVWSTQGTIQIKEATLIPEVTGSANMIVDLKTDRAWTSKWNYIFEAAPLDTIKHNDAYSITSKILYDVGIKFSAEKAVNVQGGASFSLNNAKAELNMASNTPTVRSKSNWEPSVSYILPSFKTSGGVTIQPYFRWGIQFSVNIYNQVTISPAITSQSMATIKSTFSFDATTACPAPNKLAVSTFLTTNSNMLLRSGVYEALYNGDSRAVNQCFDVPDLVPSPDEIKALGSSGGEFCTSFLAYTPPKSTMFDTATTYTPSTTIIHRETTVIPITTTKTTTTTPYIESTDHAEVPFTTYTVTGAGTASFPLLNLKRDIATTAAPGELIARAVPTPSALVNWDRTKISFACRQVATGTSTVTQTVTTAVPSGAASTTITVTENPDGPLVTRTIVENWIKYKGAVGEPTQYPYYAEPTATACAEPAPETGKCFKIKVHGPDWVDGQYMKYWDNGGFVAANGLTGALYDTFYLASSGKLVMQDQRAGATLVLFAGSLFSQPGSSPWALPNVIWGGESSRDLTNHERFYCSKDADPCSRALHCNTETMDGISFLPPAYYSRDYDAWYLHFRPLVGAVQGSVPASFTWEEASCICGGDSGWTTKDGWYYDEESGGLVYGG</sequence>
<protein>
    <recommendedName>
        <fullName evidence="5">CBM-cenC domain-containing protein</fullName>
    </recommendedName>
</protein>
<feature type="signal peptide" evidence="2">
    <location>
        <begin position="1"/>
        <end position="21"/>
    </location>
</feature>
<feature type="region of interest" description="Disordered" evidence="1">
    <location>
        <begin position="126"/>
        <end position="159"/>
    </location>
</feature>